<accession>A0AA41VSJ3</accession>
<evidence type="ECO:0000313" key="2">
    <source>
        <dbReference type="EMBL" id="MCL7046495.1"/>
    </source>
</evidence>
<comment type="caution">
    <text evidence="2">The sequence shown here is derived from an EMBL/GenBank/DDBJ whole genome shotgun (WGS) entry which is preliminary data.</text>
</comment>
<protein>
    <submittedName>
        <fullName evidence="2">Uncharacterized protein</fullName>
    </submittedName>
</protein>
<dbReference type="InterPro" id="IPR003774">
    <property type="entry name" value="AlgH-like"/>
</dbReference>
<evidence type="ECO:0000313" key="3">
    <source>
        <dbReference type="Proteomes" id="UP001177140"/>
    </source>
</evidence>
<evidence type="ECO:0000256" key="1">
    <source>
        <dbReference type="SAM" id="MobiDB-lite"/>
    </source>
</evidence>
<feature type="region of interest" description="Disordered" evidence="1">
    <location>
        <begin position="1"/>
        <end position="23"/>
    </location>
</feature>
<gene>
    <name evidence="2" type="ORF">MKW94_023454</name>
</gene>
<name>A0AA41VSJ3_PAPNU</name>
<reference evidence="2" key="1">
    <citation type="submission" date="2022-03" db="EMBL/GenBank/DDBJ databases">
        <title>A functionally conserved STORR gene fusion in Papaver species that diverged 16.8 million years ago.</title>
        <authorList>
            <person name="Catania T."/>
        </authorList>
    </citation>
    <scope>NUCLEOTIDE SEQUENCE</scope>
    <source>
        <strain evidence="2">S-191538</strain>
    </source>
</reference>
<proteinExistence type="predicted"/>
<organism evidence="2 3">
    <name type="scientific">Papaver nudicaule</name>
    <name type="common">Iceland poppy</name>
    <dbReference type="NCBI Taxonomy" id="74823"/>
    <lineage>
        <taxon>Eukaryota</taxon>
        <taxon>Viridiplantae</taxon>
        <taxon>Streptophyta</taxon>
        <taxon>Embryophyta</taxon>
        <taxon>Tracheophyta</taxon>
        <taxon>Spermatophyta</taxon>
        <taxon>Magnoliopsida</taxon>
        <taxon>Ranunculales</taxon>
        <taxon>Papaveraceae</taxon>
        <taxon>Papaveroideae</taxon>
        <taxon>Papaver</taxon>
    </lineage>
</organism>
<dbReference type="Gene3D" id="3.40.1740.10">
    <property type="entry name" value="VC0467-like"/>
    <property type="match status" value="1"/>
</dbReference>
<dbReference type="Proteomes" id="UP001177140">
    <property type="component" value="Unassembled WGS sequence"/>
</dbReference>
<dbReference type="PANTHER" id="PTHR31984">
    <property type="entry name" value="TRANSPORTER, PUTATIVE (DUF179)-RELATED"/>
    <property type="match status" value="1"/>
</dbReference>
<dbReference type="PANTHER" id="PTHR31984:SF1">
    <property type="entry name" value="OS10G0330400 PROTEIN"/>
    <property type="match status" value="1"/>
</dbReference>
<dbReference type="AlphaFoldDB" id="A0AA41VSJ3"/>
<dbReference type="Pfam" id="PF02622">
    <property type="entry name" value="DUF179"/>
    <property type="match status" value="1"/>
</dbReference>
<keyword evidence="3" id="KW-1185">Reference proteome</keyword>
<sequence length="256" mass="28557">MEITCSSANSGKSQPSPLPENSQRHVLTLRCCSTAIPSPLDDNKAPIVHPDWRSYRAKLVTNEQLSRPQGSSNLPIDPPIENRHHSSVTSENTWAHILEAPEKGCLLIATEKLDGVNIFKQTVILILSVDSKCSTGVILNKPSSMTRSAVTDGQLYFGGPLDDDLVLVSLKKNGDEEVMIKRSGIFEEVIEGLYYGTKQNSLCCVDEMVKRDELRVEDFRVFEGYCWWDNKKLRDEIKSGSWKVIACSPNIFSSLN</sequence>
<dbReference type="SUPFAM" id="SSF143456">
    <property type="entry name" value="VC0467-like"/>
    <property type="match status" value="1"/>
</dbReference>
<dbReference type="EMBL" id="JAJJMA010281984">
    <property type="protein sequence ID" value="MCL7046495.1"/>
    <property type="molecule type" value="Genomic_DNA"/>
</dbReference>